<keyword evidence="5" id="KW-1185">Reference proteome</keyword>
<dbReference type="CDD" id="cd11313">
    <property type="entry name" value="AmyAc_arch_bac_AmyA"/>
    <property type="match status" value="1"/>
</dbReference>
<dbReference type="RefSeq" id="WP_191190743.1">
    <property type="nucleotide sequence ID" value="NZ_JACWMY010000011.1"/>
</dbReference>
<evidence type="ECO:0000313" key="4">
    <source>
        <dbReference type="EMBL" id="MBD1366082.1"/>
    </source>
</evidence>
<dbReference type="Pfam" id="PF00128">
    <property type="entry name" value="Alpha-amylase"/>
    <property type="match status" value="1"/>
</dbReference>
<name>A0ABR7WWW5_9SPHI</name>
<evidence type="ECO:0000256" key="2">
    <source>
        <dbReference type="ARBA" id="ARBA00023295"/>
    </source>
</evidence>
<organism evidence="4 5">
    <name type="scientific">Mucilaginibacter pankratovii</name>
    <dbReference type="NCBI Taxonomy" id="2772110"/>
    <lineage>
        <taxon>Bacteria</taxon>
        <taxon>Pseudomonadati</taxon>
        <taxon>Bacteroidota</taxon>
        <taxon>Sphingobacteriia</taxon>
        <taxon>Sphingobacteriales</taxon>
        <taxon>Sphingobacteriaceae</taxon>
        <taxon>Mucilaginibacter</taxon>
    </lineage>
</organism>
<dbReference type="InterPro" id="IPR056300">
    <property type="entry name" value="SusG-like_C"/>
</dbReference>
<dbReference type="EMBL" id="JACWMY010000011">
    <property type="protein sequence ID" value="MBD1366082.1"/>
    <property type="molecule type" value="Genomic_DNA"/>
</dbReference>
<dbReference type="PANTHER" id="PTHR47786:SF2">
    <property type="entry name" value="GLYCOSYL HYDROLASE FAMILY 13 CATALYTIC DOMAIN-CONTAINING PROTEIN"/>
    <property type="match status" value="1"/>
</dbReference>
<sequence>MMRYTINQKIKSGLLLLVIVFFSFCKKNEFTAPAIVPDASYPQVGTPYTGVLNSQDAIIYQVNLRSFSTDASFKGVTARLDAIKDLGTTVVYLMPVTPVGVLKSAGGLGSPYSVKDYKGVNTEFGTLADLQALVAGAHERGMTVILDWVANHTSWDNAWITAHKNWYKQDDKGNIIAPPGTGWTDVAQLDYSNREMRAAMIDAMKYWVYTANIDGFRCDAADFVPFDFWKDANDALKTITSHKLLMLAEGTRNDHFKAGFNLVYGMGYYSTLESKVFGTGASVTMLQDLNTSEYATSYPGSQVVRYTTNHDVYTTDGSPVNVYGGKAGSVAAFVVTAYMKGVPMVYTGQEVGTTRDMNFFYHNPVDWTANPDLALLYKGILNFRKNSDALKNGDLTVMSSDDVAAFTKATDKEKVLVIDNLRGNNVTYNLPATVSKTGWKDAFSGTAVTLTEKIYLTPYRYMVLTQ</sequence>
<dbReference type="SUPFAM" id="SSF51445">
    <property type="entry name" value="(Trans)glycosidases"/>
    <property type="match status" value="1"/>
</dbReference>
<dbReference type="InterPro" id="IPR017853">
    <property type="entry name" value="GH"/>
</dbReference>
<keyword evidence="2" id="KW-0378">Hydrolase</keyword>
<evidence type="ECO:0000259" key="3">
    <source>
        <dbReference type="SMART" id="SM00642"/>
    </source>
</evidence>
<protein>
    <submittedName>
        <fullName evidence="4">Alpha-glucosidase C-terminal domain-containing protein</fullName>
    </submittedName>
</protein>
<dbReference type="SUPFAM" id="SSF51011">
    <property type="entry name" value="Glycosyl hydrolase domain"/>
    <property type="match status" value="1"/>
</dbReference>
<evidence type="ECO:0000313" key="5">
    <source>
        <dbReference type="Proteomes" id="UP000606600"/>
    </source>
</evidence>
<evidence type="ECO:0000256" key="1">
    <source>
        <dbReference type="ARBA" id="ARBA00008061"/>
    </source>
</evidence>
<dbReference type="Pfam" id="PF23915">
    <property type="entry name" value="SusG_C"/>
    <property type="match status" value="1"/>
</dbReference>
<dbReference type="Gene3D" id="3.20.20.80">
    <property type="entry name" value="Glycosidases"/>
    <property type="match status" value="1"/>
</dbReference>
<dbReference type="SMART" id="SM00642">
    <property type="entry name" value="Aamy"/>
    <property type="match status" value="1"/>
</dbReference>
<comment type="caution">
    <text evidence="4">The sequence shown here is derived from an EMBL/GenBank/DDBJ whole genome shotgun (WGS) entry which is preliminary data.</text>
</comment>
<comment type="similarity">
    <text evidence="1">Belongs to the glycosyl hydrolase 13 family.</text>
</comment>
<dbReference type="Gene3D" id="2.60.40.1180">
    <property type="entry name" value="Golgi alpha-mannosidase II"/>
    <property type="match status" value="1"/>
</dbReference>
<dbReference type="InterPro" id="IPR013780">
    <property type="entry name" value="Glyco_hydro_b"/>
</dbReference>
<proteinExistence type="inferred from homology"/>
<accession>A0ABR7WWW5</accession>
<dbReference type="Proteomes" id="UP000606600">
    <property type="component" value="Unassembled WGS sequence"/>
</dbReference>
<gene>
    <name evidence="4" type="ORF">IDJ77_19885</name>
</gene>
<feature type="domain" description="Glycosyl hydrolase family 13 catalytic" evidence="3">
    <location>
        <begin position="61"/>
        <end position="384"/>
    </location>
</feature>
<reference evidence="4 5" key="1">
    <citation type="submission" date="2020-09" db="EMBL/GenBank/DDBJ databases">
        <title>Novel species of Mucilaginibacter isolated from a glacier on the Tibetan Plateau.</title>
        <authorList>
            <person name="Liu Q."/>
            <person name="Xin Y.-H."/>
        </authorList>
    </citation>
    <scope>NUCLEOTIDE SEQUENCE [LARGE SCALE GENOMIC DNA]</scope>
    <source>
        <strain evidence="4 5">ZT4R22</strain>
    </source>
</reference>
<dbReference type="PANTHER" id="PTHR47786">
    <property type="entry name" value="ALPHA-1,4-GLUCAN:MALTOSE-1-PHOSPHATE MALTOSYLTRANSFERASE"/>
    <property type="match status" value="1"/>
</dbReference>
<dbReference type="InterPro" id="IPR006047">
    <property type="entry name" value="GH13_cat_dom"/>
</dbReference>
<keyword evidence="2" id="KW-0326">Glycosidase</keyword>